<organism evidence="3 4">
    <name type="scientific">Geobacter hydrogenophilus</name>
    <dbReference type="NCBI Taxonomy" id="40983"/>
    <lineage>
        <taxon>Bacteria</taxon>
        <taxon>Pseudomonadati</taxon>
        <taxon>Thermodesulfobacteriota</taxon>
        <taxon>Desulfuromonadia</taxon>
        <taxon>Geobacterales</taxon>
        <taxon>Geobacteraceae</taxon>
        <taxon>Geobacter</taxon>
    </lineage>
</organism>
<feature type="chain" id="PRO_5040812449" evidence="1">
    <location>
        <begin position="23"/>
        <end position="536"/>
    </location>
</feature>
<dbReference type="InterPro" id="IPR025388">
    <property type="entry name" value="Alginate_export_dom"/>
</dbReference>
<keyword evidence="1" id="KW-0732">Signal</keyword>
<name>A0A9W6G3L1_9BACT</name>
<accession>A0A9W6G3L1</accession>
<dbReference type="EMBL" id="BSDS01000002">
    <property type="protein sequence ID" value="GLI39787.1"/>
    <property type="molecule type" value="Genomic_DNA"/>
</dbReference>
<evidence type="ECO:0000256" key="1">
    <source>
        <dbReference type="SAM" id="SignalP"/>
    </source>
</evidence>
<comment type="caution">
    <text evidence="3">The sequence shown here is derived from an EMBL/GenBank/DDBJ whole genome shotgun (WGS) entry which is preliminary data.</text>
</comment>
<dbReference type="Pfam" id="PF13372">
    <property type="entry name" value="Alginate_exp"/>
    <property type="match status" value="1"/>
</dbReference>
<gene>
    <name evidence="3" type="ORF">GHYDROH2_32880</name>
</gene>
<evidence type="ECO:0000313" key="4">
    <source>
        <dbReference type="Proteomes" id="UP001144352"/>
    </source>
</evidence>
<reference evidence="3" key="1">
    <citation type="submission" date="2022-12" db="EMBL/GenBank/DDBJ databases">
        <title>Reference genome sequencing for broad-spectrum identification of bacterial and archaeal isolates by mass spectrometry.</title>
        <authorList>
            <person name="Sekiguchi Y."/>
            <person name="Tourlousse D.M."/>
        </authorList>
    </citation>
    <scope>NUCLEOTIDE SEQUENCE</scope>
    <source>
        <strain evidence="3">H2</strain>
    </source>
</reference>
<proteinExistence type="predicted"/>
<sequence>MGRTLLLASLIFSTLCGNPAFAAGGDQQIPEQVTVSHWSCKQIGELAKKYDAEKKLPDTVLVEGKPISRAELAKYFLYVIEKVVTQCDIVGKDAVKREDLDQIATLHESLKDELTKYEGYLTRRGAIEEILAKPEVPEFEYKVGVNGFLRGEGVGNFRLADFSYAPGHGEGRFLYRVKPYAYWHPTDYLDLHVEGQGFGFRGGSQEYNRFSLYQGFVEGKMPGSELLALKAGRQEFVYGSAFILGSDAFMDGLTFDALRLRARPLEKLTVDLLGGWYAPPFSEGRKGTLAGGYATWTFAEGNAIEAYGFRDTGSGDHHVGEHRTTWGLRGTVTLGPATLEIEPVYQSGRLFNPNTGGNESIQAYGGHADLSVDTSVAGFHNHFFLSYALGSGDGEAATGVSSRRELSTPTNDSPLFGDMKVIGGFGADVGGHHASGLQIYTLGWGADLTKELNFSATGRYFLANHVEEGFSRSIGLETDFTLTWAMSGNLSVIAGYDHFFSGKFFRDASGNGNDIHYGYLMLQFDLVHQKAKAPAR</sequence>
<feature type="signal peptide" evidence="1">
    <location>
        <begin position="1"/>
        <end position="22"/>
    </location>
</feature>
<keyword evidence="4" id="KW-1185">Reference proteome</keyword>
<protein>
    <submittedName>
        <fullName evidence="3">Outer membrane channel protein</fullName>
    </submittedName>
</protein>
<feature type="domain" description="Alginate export" evidence="2">
    <location>
        <begin position="203"/>
        <end position="511"/>
    </location>
</feature>
<evidence type="ECO:0000259" key="2">
    <source>
        <dbReference type="Pfam" id="PF13372"/>
    </source>
</evidence>
<dbReference type="Proteomes" id="UP001144352">
    <property type="component" value="Unassembled WGS sequence"/>
</dbReference>
<evidence type="ECO:0000313" key="3">
    <source>
        <dbReference type="EMBL" id="GLI39787.1"/>
    </source>
</evidence>
<dbReference type="RefSeq" id="WP_214184622.1">
    <property type="nucleotide sequence ID" value="NZ_BSDS01000002.1"/>
</dbReference>
<dbReference type="AlphaFoldDB" id="A0A9W6G3L1"/>